<organism evidence="1 2">
    <name type="scientific">Chryseobacterium metallicongregator</name>
    <dbReference type="NCBI Taxonomy" id="3073042"/>
    <lineage>
        <taxon>Bacteria</taxon>
        <taxon>Pseudomonadati</taxon>
        <taxon>Bacteroidota</taxon>
        <taxon>Flavobacteriia</taxon>
        <taxon>Flavobacteriales</taxon>
        <taxon>Weeksellaceae</taxon>
        <taxon>Chryseobacterium group</taxon>
        <taxon>Chryseobacterium</taxon>
    </lineage>
</organism>
<evidence type="ECO:0000313" key="2">
    <source>
        <dbReference type="Proteomes" id="UP001260959"/>
    </source>
</evidence>
<keyword evidence="2" id="KW-1185">Reference proteome</keyword>
<dbReference type="GO" id="GO:0016787">
    <property type="term" value="F:hydrolase activity"/>
    <property type="evidence" value="ECO:0007669"/>
    <property type="project" value="UniProtKB-KW"/>
</dbReference>
<protein>
    <submittedName>
        <fullName evidence="1">SGNH/GDSL hydrolase family protein</fullName>
    </submittedName>
</protein>
<sequence>MEENKLTPREELKTYFKTGEYPTQNQFSDLIDSFWHKDEVMDLEAIKGLQASLDNKLDKEVEQILLEAVNDAVASTKSIVKGEAFPNSLPTAWITGDPDLYEKWEARTVGTYINFKNISGVPVEVTTADLDEQLVFLNVSNGVTKKDFVAVPGVNVALEFDSDNNIDAQGGKQINSWLVNKVKGGESDEVRKSVEEVGGFYKKIGVELAGTSPDGIQAGLYNIKSNTTAVSDSNKFLTKANIRLAVAGNLKFCIGRYDGTKFIMRWESEEKLGVAGWNNFDFTNQKIKINTGEMAAVFCLPTTSAQIFYGDPGAVGNRFVQYSTTSGGVQAGVGSYYALWFELSDINETTLQSESVFNLSKSVSKIVEDYSQNGYTGVEVGKGESGVSVDSDGIEGYAINKLELENSHILEKIEIRTVTAGAYQIVTGFLDQAGKFIEKNVIRKTLNAGFNVVTIDPIILAKGEYVGLKFPSKFPVNNTPAIANLWAADNYTGVLTQVSGKSLPMKLYLKEYIESPISTKSDLSSINSSIAGLQQNFTFNGKKVSLLFNPDGSVTWDYVAGYSNILHLGNSIARHPVLAYWWGSWGMAASEKSKDYVHRFLEKMKFFKPAATTDVLNIAGWETSPSTWDKSQLDTYLSGKDLICVRLGENAVFSGAFKAEYSALINYIKIKNPTAKIIIGGVFWADVNKDSAMSQVATENNLTFVKISHLDIPANRSYMGAQVKGDDSQWHTVNNSGVAIHPGDLGMEAIASEMFNALGL</sequence>
<accession>A0ABU1E6X7</accession>
<reference evidence="1 2" key="1">
    <citation type="submission" date="2023-08" db="EMBL/GenBank/DDBJ databases">
        <authorList>
            <person name="Maltman C."/>
        </authorList>
    </citation>
    <scope>NUCLEOTIDE SEQUENCE [LARGE SCALE GENOMIC DNA]</scope>
    <source>
        <strain evidence="1 2">ES2</strain>
    </source>
</reference>
<evidence type="ECO:0000313" key="1">
    <source>
        <dbReference type="EMBL" id="MDR4953588.1"/>
    </source>
</evidence>
<dbReference type="RefSeq" id="WP_309522593.1">
    <property type="nucleotide sequence ID" value="NZ_JAVIXS010000015.1"/>
</dbReference>
<proteinExistence type="predicted"/>
<dbReference type="EMBL" id="JAVIXS010000015">
    <property type="protein sequence ID" value="MDR4953588.1"/>
    <property type="molecule type" value="Genomic_DNA"/>
</dbReference>
<dbReference type="Proteomes" id="UP001260959">
    <property type="component" value="Unassembled WGS sequence"/>
</dbReference>
<dbReference type="InterPro" id="IPR036514">
    <property type="entry name" value="SGNH_hydro_sf"/>
</dbReference>
<name>A0ABU1E6X7_9FLAO</name>
<comment type="caution">
    <text evidence="1">The sequence shown here is derived from an EMBL/GenBank/DDBJ whole genome shotgun (WGS) entry which is preliminary data.</text>
</comment>
<keyword evidence="1" id="KW-0378">Hydrolase</keyword>
<gene>
    <name evidence="1" type="ORF">REB14_15525</name>
</gene>
<dbReference type="CDD" id="cd00229">
    <property type="entry name" value="SGNH_hydrolase"/>
    <property type="match status" value="1"/>
</dbReference>
<dbReference type="Gene3D" id="3.40.50.1110">
    <property type="entry name" value="SGNH hydrolase"/>
    <property type="match status" value="1"/>
</dbReference>
<dbReference type="SUPFAM" id="SSF52266">
    <property type="entry name" value="SGNH hydrolase"/>
    <property type="match status" value="1"/>
</dbReference>